<dbReference type="Proteomes" id="UP000196293">
    <property type="component" value="Unassembled WGS sequence"/>
</dbReference>
<sequence length="477" mass="54912">MNLIVTEIVGILKSETNIIKREKALVVFFLNLIRNLMALALEQVDQELSESMKNQGYQIEKKNQGYQIEKKNQRSINIAFGEVTYSRRRYVKAGTESRYPLDELMGFDKYKHYSVLAVRNILEVSSVTTYRNTALAVNCLSGFNISHAQVGNLVKAAGQKIKEQQESDSRYDAQTSKKKVSVLYLEGDGVMIKGTQGRLEFHRYQICEGIRNVTYKRRERVNAKEFVSLSRLDALNEAKEYLANTYDLTDTLIISNADGGAGYTKKDFGEIVGHCSKHEHFLDVFHLNKKIKDRLCFVQELQGKLIYALEFKYDRDLVNTILNTVESKLIDELDTAQNYEHLARLRSYIDSHWDDIKPFKMRNLKVTKAIGSCESNHRKYTYRVKEQGKYWSKAGLEGMLRILTCIKNHDLEQWLNSDFETGKLISLDCKKLQAAARDSLKRRHETHIGIQHGALTTEVAGGSYLSKFNRMLNHINY</sequence>
<dbReference type="RefSeq" id="WP_087175996.1">
    <property type="nucleotide sequence ID" value="NZ_NFLS01000004.1"/>
</dbReference>
<evidence type="ECO:0000313" key="3">
    <source>
        <dbReference type="Proteomes" id="UP000196293"/>
    </source>
</evidence>
<comment type="similarity">
    <text evidence="1">Belongs to the UPF0236 family.</text>
</comment>
<reference evidence="3" key="1">
    <citation type="submission" date="2017-04" db="EMBL/GenBank/DDBJ databases">
        <title>Function of individual gut microbiota members based on whole genome sequencing of pure cultures obtained from chicken caecum.</title>
        <authorList>
            <person name="Medvecky M."/>
            <person name="Cejkova D."/>
            <person name="Polansky O."/>
            <person name="Karasova D."/>
            <person name="Kubasova T."/>
            <person name="Cizek A."/>
            <person name="Rychlik I."/>
        </authorList>
    </citation>
    <scope>NUCLEOTIDE SEQUENCE [LARGE SCALE GENOMIC DNA]</scope>
    <source>
        <strain evidence="3">An115</strain>
    </source>
</reference>
<accession>A0ABX3ZCF7</accession>
<keyword evidence="3" id="KW-1185">Reference proteome</keyword>
<dbReference type="InterPro" id="IPR009620">
    <property type="entry name" value="UPF0236"/>
</dbReference>
<gene>
    <name evidence="2" type="ORF">B5E59_03030</name>
</gene>
<evidence type="ECO:0000256" key="1">
    <source>
        <dbReference type="ARBA" id="ARBA00006539"/>
    </source>
</evidence>
<dbReference type="Pfam" id="PF06782">
    <property type="entry name" value="UPF0236"/>
    <property type="match status" value="1"/>
</dbReference>
<organism evidence="2 3">
    <name type="scientific">Lactobacillus gallinarum</name>
    <dbReference type="NCBI Taxonomy" id="52242"/>
    <lineage>
        <taxon>Bacteria</taxon>
        <taxon>Bacillati</taxon>
        <taxon>Bacillota</taxon>
        <taxon>Bacilli</taxon>
        <taxon>Lactobacillales</taxon>
        <taxon>Lactobacillaceae</taxon>
        <taxon>Lactobacillus</taxon>
    </lineage>
</organism>
<proteinExistence type="inferred from homology"/>
<dbReference type="EMBL" id="NFLS01000004">
    <property type="protein sequence ID" value="OUQ57346.1"/>
    <property type="molecule type" value="Genomic_DNA"/>
</dbReference>
<name>A0ABX3ZCF7_9LACO</name>
<dbReference type="NCBIfam" id="NF033529">
    <property type="entry name" value="transpos_ISLre2"/>
    <property type="match status" value="1"/>
</dbReference>
<protein>
    <submittedName>
        <fullName evidence="2">ISLre2 family transposase</fullName>
    </submittedName>
</protein>
<evidence type="ECO:0000313" key="2">
    <source>
        <dbReference type="EMBL" id="OUQ57346.1"/>
    </source>
</evidence>
<comment type="caution">
    <text evidence="2">The sequence shown here is derived from an EMBL/GenBank/DDBJ whole genome shotgun (WGS) entry which is preliminary data.</text>
</comment>